<dbReference type="Gene3D" id="2.60.40.10">
    <property type="entry name" value="Immunoglobulins"/>
    <property type="match status" value="2"/>
</dbReference>
<keyword evidence="8" id="KW-1185">Reference proteome</keyword>
<evidence type="ECO:0000256" key="6">
    <source>
        <dbReference type="SAM" id="Phobius"/>
    </source>
</evidence>
<dbReference type="GO" id="GO:0016020">
    <property type="term" value="C:membrane"/>
    <property type="evidence" value="ECO:0007669"/>
    <property type="project" value="UniProtKB-SubCell"/>
</dbReference>
<dbReference type="PANTHER" id="PTHR12080">
    <property type="entry name" value="SIGNALING LYMPHOCYTIC ACTIVATION MOLECULE"/>
    <property type="match status" value="1"/>
</dbReference>
<feature type="transmembrane region" description="Helical" evidence="6">
    <location>
        <begin position="239"/>
        <end position="260"/>
    </location>
</feature>
<dbReference type="InterPro" id="IPR013783">
    <property type="entry name" value="Ig-like_fold"/>
</dbReference>
<keyword evidence="3 6" id="KW-0472">Membrane</keyword>
<organism evidence="7 8">
    <name type="scientific">Albula glossodonta</name>
    <name type="common">roundjaw bonefish</name>
    <dbReference type="NCBI Taxonomy" id="121402"/>
    <lineage>
        <taxon>Eukaryota</taxon>
        <taxon>Metazoa</taxon>
        <taxon>Chordata</taxon>
        <taxon>Craniata</taxon>
        <taxon>Vertebrata</taxon>
        <taxon>Euteleostomi</taxon>
        <taxon>Actinopterygii</taxon>
        <taxon>Neopterygii</taxon>
        <taxon>Teleostei</taxon>
        <taxon>Albuliformes</taxon>
        <taxon>Albulidae</taxon>
        <taxon>Albula</taxon>
    </lineage>
</organism>
<evidence type="ECO:0000256" key="3">
    <source>
        <dbReference type="ARBA" id="ARBA00023136"/>
    </source>
</evidence>
<evidence type="ECO:0008006" key="9">
    <source>
        <dbReference type="Google" id="ProtNLM"/>
    </source>
</evidence>
<accession>A0A8T2PES2</accession>
<comment type="subcellular location">
    <subcellularLocation>
        <location evidence="1">Membrane</location>
    </subcellularLocation>
</comment>
<keyword evidence="6" id="KW-1133">Transmembrane helix</keyword>
<dbReference type="Proteomes" id="UP000824540">
    <property type="component" value="Unassembled WGS sequence"/>
</dbReference>
<evidence type="ECO:0000256" key="4">
    <source>
        <dbReference type="ARBA" id="ARBA00023180"/>
    </source>
</evidence>
<evidence type="ECO:0000256" key="1">
    <source>
        <dbReference type="ARBA" id="ARBA00004370"/>
    </source>
</evidence>
<evidence type="ECO:0000256" key="2">
    <source>
        <dbReference type="ARBA" id="ARBA00022729"/>
    </source>
</evidence>
<evidence type="ECO:0000313" key="8">
    <source>
        <dbReference type="Proteomes" id="UP000824540"/>
    </source>
</evidence>
<proteinExistence type="predicted"/>
<comment type="caution">
    <text evidence="7">The sequence shown here is derived from an EMBL/GenBank/DDBJ whole genome shotgun (WGS) entry which is preliminary data.</text>
</comment>
<dbReference type="PANTHER" id="PTHR12080:SF48">
    <property type="entry name" value="IMMUNOGLOBULIN SUBTYPE DOMAIN-CONTAINING PROTEIN"/>
    <property type="match status" value="1"/>
</dbReference>
<keyword evidence="6" id="KW-0812">Transmembrane</keyword>
<gene>
    <name evidence="7" type="ORF">JZ751_028139</name>
</gene>
<dbReference type="OrthoDB" id="8963023at2759"/>
<keyword evidence="4" id="KW-0325">Glycoprotein</keyword>
<name>A0A8T2PES2_9TELE</name>
<dbReference type="AlphaFoldDB" id="A0A8T2PES2"/>
<feature type="region of interest" description="Disordered" evidence="5">
    <location>
        <begin position="274"/>
        <end position="293"/>
    </location>
</feature>
<keyword evidence="2" id="KW-0732">Signal</keyword>
<sequence>MTSFLIQFRFLWFKSLRRADGSFILNILGSMETRRKISTILTRKTPLFFFMLCLPLSLVQADENTYGLVGKEVALIPKFSGQLQRIVWKFGDNKAVEWEKGEAIDRYREFKNHASLDVESGIMTIKTLTKDLEGFYSAEINGHPPTKKFSVIVLYPVSKPNTNRTCNESMCTFSCVGEDTTEGRYEWIKGVEVVSGKSQLTVEKNDMTVGVAFTCNYSNPLTFELADPVVPFPPEPSPVGPIIGGIFGIIFLIALLIVVFKLKLLNFLRSTGKTTPGSDPEENVAGGNDGKPGKAFIMAQDQI</sequence>
<evidence type="ECO:0000256" key="5">
    <source>
        <dbReference type="SAM" id="MobiDB-lite"/>
    </source>
</evidence>
<reference evidence="7" key="1">
    <citation type="thesis" date="2021" institute="BYU ScholarsArchive" country="Provo, UT, USA">
        <title>Applications of and Algorithms for Genome Assembly and Genomic Analyses with an Emphasis on Marine Teleosts.</title>
        <authorList>
            <person name="Pickett B.D."/>
        </authorList>
    </citation>
    <scope>NUCLEOTIDE SEQUENCE</scope>
    <source>
        <strain evidence="7">HI-2016</strain>
    </source>
</reference>
<protein>
    <recommendedName>
        <fullName evidence="9">Ig-like domain-containing protein</fullName>
    </recommendedName>
</protein>
<evidence type="ECO:0000313" key="7">
    <source>
        <dbReference type="EMBL" id="KAG9349691.1"/>
    </source>
</evidence>
<dbReference type="EMBL" id="JAFBMS010000009">
    <property type="protein sequence ID" value="KAG9349691.1"/>
    <property type="molecule type" value="Genomic_DNA"/>
</dbReference>
<dbReference type="InterPro" id="IPR015631">
    <property type="entry name" value="CD2/SLAM_rcpt"/>
</dbReference>